<feature type="transmembrane region" description="Helical" evidence="1">
    <location>
        <begin position="213"/>
        <end position="236"/>
    </location>
</feature>
<feature type="transmembrane region" description="Helical" evidence="1">
    <location>
        <begin position="135"/>
        <end position="159"/>
    </location>
</feature>
<dbReference type="PANTHER" id="PTHR33918">
    <property type="entry name" value="OS01G0704200 PROTEIN"/>
    <property type="match status" value="1"/>
</dbReference>
<dbReference type="EMBL" id="OX459125">
    <property type="protein sequence ID" value="CAI9116637.1"/>
    <property type="molecule type" value="Genomic_DNA"/>
</dbReference>
<keyword evidence="3" id="KW-1185">Reference proteome</keyword>
<feature type="transmembrane region" description="Helical" evidence="1">
    <location>
        <begin position="284"/>
        <end position="304"/>
    </location>
</feature>
<proteinExistence type="predicted"/>
<dbReference type="GO" id="GO:0009507">
    <property type="term" value="C:chloroplast"/>
    <property type="evidence" value="ECO:0007669"/>
    <property type="project" value="TreeGrafter"/>
</dbReference>
<accession>A0AAV1EAC8</accession>
<dbReference type="PANTHER" id="PTHR33918:SF4">
    <property type="entry name" value="ABC-2 TYPE TRANSPORTER DOMAIN-CONTAINING PROTEIN"/>
    <property type="match status" value="1"/>
</dbReference>
<evidence type="ECO:0000313" key="2">
    <source>
        <dbReference type="EMBL" id="CAI9116637.1"/>
    </source>
</evidence>
<keyword evidence="1" id="KW-0812">Transmembrane</keyword>
<feature type="transmembrane region" description="Helical" evidence="1">
    <location>
        <begin position="324"/>
        <end position="346"/>
    </location>
</feature>
<dbReference type="Proteomes" id="UP001161247">
    <property type="component" value="Chromosome 8"/>
</dbReference>
<feature type="transmembrane region" description="Helical" evidence="1">
    <location>
        <begin position="242"/>
        <end position="263"/>
    </location>
</feature>
<evidence type="ECO:0000313" key="3">
    <source>
        <dbReference type="Proteomes" id="UP001161247"/>
    </source>
</evidence>
<evidence type="ECO:0000256" key="1">
    <source>
        <dbReference type="SAM" id="Phobius"/>
    </source>
</evidence>
<organism evidence="2 3">
    <name type="scientific">Oldenlandia corymbosa var. corymbosa</name>
    <dbReference type="NCBI Taxonomy" id="529605"/>
    <lineage>
        <taxon>Eukaryota</taxon>
        <taxon>Viridiplantae</taxon>
        <taxon>Streptophyta</taxon>
        <taxon>Embryophyta</taxon>
        <taxon>Tracheophyta</taxon>
        <taxon>Spermatophyta</taxon>
        <taxon>Magnoliopsida</taxon>
        <taxon>eudicotyledons</taxon>
        <taxon>Gunneridae</taxon>
        <taxon>Pentapetalae</taxon>
        <taxon>asterids</taxon>
        <taxon>lamiids</taxon>
        <taxon>Gentianales</taxon>
        <taxon>Rubiaceae</taxon>
        <taxon>Rubioideae</taxon>
        <taxon>Spermacoceae</taxon>
        <taxon>Hedyotis-Oldenlandia complex</taxon>
        <taxon>Oldenlandia</taxon>
    </lineage>
</organism>
<feature type="transmembrane region" description="Helical" evidence="1">
    <location>
        <begin position="171"/>
        <end position="192"/>
    </location>
</feature>
<dbReference type="AlphaFoldDB" id="A0AAV1EAC8"/>
<name>A0AAV1EAC8_OLDCO</name>
<gene>
    <name evidence="2" type="ORF">OLC1_LOCUS22882</name>
</gene>
<keyword evidence="1" id="KW-1133">Transmembrane helix</keyword>
<sequence length="355" mass="39528">MDLQSACASLHCQKVPCSTVSRCQPHQVAALSLSAPKQRGCRPFGLSNGNIWIQNHLKLKSRLGSGVVVRARNSEKFVKSEPLRKEIRDVRVNAYDGSEPLCGKPGSVSFVGVTHQSVDEGKLVSSPVEENARSIVWIVAPVALIASLMLPRFILGSAIEELFRNEVLSEIINSFISEMAFYIGLATFLHFTESVQKPYLQFSAKRWSLITGLKGYISSAFFVMGFKIFAPLLAVYVTWPVLGLPVLVAVAPFLVGCLVQFVFEKFAESRNSSSWPLIPIIFEVYRIYQLTLGVHFLHTMMYAMKDSPITSQLIEKNGALVSMIVTFQILGVFSLWSLLTFLLRLFPSRPVAENY</sequence>
<keyword evidence="1" id="KW-0472">Membrane</keyword>
<reference evidence="2" key="1">
    <citation type="submission" date="2023-03" db="EMBL/GenBank/DDBJ databases">
        <authorList>
            <person name="Julca I."/>
        </authorList>
    </citation>
    <scope>NUCLEOTIDE SEQUENCE</scope>
</reference>
<protein>
    <submittedName>
        <fullName evidence="2">OLC1v1017834C1</fullName>
    </submittedName>
</protein>